<dbReference type="InterPro" id="IPR013783">
    <property type="entry name" value="Ig-like_fold"/>
</dbReference>
<dbReference type="PROSITE" id="PS50853">
    <property type="entry name" value="FN3"/>
    <property type="match status" value="3"/>
</dbReference>
<dbReference type="PANTHER" id="PTHR46957:SF3">
    <property type="entry name" value="CYTOKINE RECEPTOR"/>
    <property type="match status" value="1"/>
</dbReference>
<evidence type="ECO:0000256" key="2">
    <source>
        <dbReference type="SAM" id="SignalP"/>
    </source>
</evidence>
<proteinExistence type="predicted"/>
<feature type="domain" description="Fibronectin type-III" evidence="3">
    <location>
        <begin position="38"/>
        <end position="119"/>
    </location>
</feature>
<feature type="transmembrane region" description="Helical" evidence="1">
    <location>
        <begin position="312"/>
        <end position="332"/>
    </location>
</feature>
<comment type="caution">
    <text evidence="4">The sequence shown here is derived from an EMBL/GenBank/DDBJ whole genome shotgun (WGS) entry which is preliminary data.</text>
</comment>
<evidence type="ECO:0000313" key="4">
    <source>
        <dbReference type="EMBL" id="OLN29922.1"/>
    </source>
</evidence>
<protein>
    <submittedName>
        <fullName evidence="4">Uncharacterized protein with a C-terminal OMP (Outer membrane protein) domain</fullName>
    </submittedName>
</protein>
<evidence type="ECO:0000259" key="3">
    <source>
        <dbReference type="PROSITE" id="PS50853"/>
    </source>
</evidence>
<dbReference type="SMART" id="SM00060">
    <property type="entry name" value="FN3"/>
    <property type="match status" value="3"/>
</dbReference>
<feature type="domain" description="Fibronectin type-III" evidence="3">
    <location>
        <begin position="120"/>
        <end position="210"/>
    </location>
</feature>
<keyword evidence="5" id="KW-1185">Reference proteome</keyword>
<reference evidence="4 5" key="1">
    <citation type="submission" date="2016-09" db="EMBL/GenBank/DDBJ databases">
        <title>Complete genome of Desulfosporosinus sp. OL.</title>
        <authorList>
            <person name="Mardanov A."/>
            <person name="Beletsky A."/>
            <person name="Panova A."/>
            <person name="Karnachuk O."/>
            <person name="Ravin N."/>
        </authorList>
    </citation>
    <scope>NUCLEOTIDE SEQUENCE [LARGE SCALE GENOMIC DNA]</scope>
    <source>
        <strain evidence="4 5">OL</strain>
    </source>
</reference>
<feature type="domain" description="Fibronectin type-III" evidence="3">
    <location>
        <begin position="211"/>
        <end position="292"/>
    </location>
</feature>
<dbReference type="Pfam" id="PF00041">
    <property type="entry name" value="fn3"/>
    <property type="match status" value="2"/>
</dbReference>
<dbReference type="Gene3D" id="2.60.40.10">
    <property type="entry name" value="Immunoglobulins"/>
    <property type="match status" value="3"/>
</dbReference>
<dbReference type="CDD" id="cd00063">
    <property type="entry name" value="FN3"/>
    <property type="match status" value="2"/>
</dbReference>
<dbReference type="EMBL" id="MLBF01000028">
    <property type="protein sequence ID" value="OLN29922.1"/>
    <property type="molecule type" value="Genomic_DNA"/>
</dbReference>
<accession>A0A1Q8QRJ5</accession>
<gene>
    <name evidence="4" type="ORF">DSOL_3262</name>
</gene>
<keyword evidence="1" id="KW-0812">Transmembrane</keyword>
<dbReference type="InterPro" id="IPR050713">
    <property type="entry name" value="RTP_Phos/Ushers"/>
</dbReference>
<feature type="chain" id="PRO_5010297908" evidence="2">
    <location>
        <begin position="24"/>
        <end position="338"/>
    </location>
</feature>
<keyword evidence="1" id="KW-1133">Transmembrane helix</keyword>
<dbReference type="STRING" id="1888891.DSOL_3262"/>
<evidence type="ECO:0000256" key="1">
    <source>
        <dbReference type="SAM" id="Phobius"/>
    </source>
</evidence>
<evidence type="ECO:0000313" key="5">
    <source>
        <dbReference type="Proteomes" id="UP000186102"/>
    </source>
</evidence>
<dbReference type="SUPFAM" id="SSF49265">
    <property type="entry name" value="Fibronectin type III"/>
    <property type="match status" value="2"/>
</dbReference>
<dbReference type="AlphaFoldDB" id="A0A1Q8QRJ5"/>
<feature type="signal peptide" evidence="2">
    <location>
        <begin position="1"/>
        <end position="23"/>
    </location>
</feature>
<dbReference type="Proteomes" id="UP000186102">
    <property type="component" value="Unassembled WGS sequence"/>
</dbReference>
<dbReference type="GO" id="GO:0016020">
    <property type="term" value="C:membrane"/>
    <property type="evidence" value="ECO:0007669"/>
    <property type="project" value="UniProtKB-SubCell"/>
</dbReference>
<organism evidence="4 5">
    <name type="scientific">Desulfosporosinus metallidurans</name>
    <dbReference type="NCBI Taxonomy" id="1888891"/>
    <lineage>
        <taxon>Bacteria</taxon>
        <taxon>Bacillati</taxon>
        <taxon>Bacillota</taxon>
        <taxon>Clostridia</taxon>
        <taxon>Eubacteriales</taxon>
        <taxon>Desulfitobacteriaceae</taxon>
        <taxon>Desulfosporosinus</taxon>
    </lineage>
</organism>
<dbReference type="PANTHER" id="PTHR46957">
    <property type="entry name" value="CYTOKINE RECEPTOR"/>
    <property type="match status" value="1"/>
</dbReference>
<keyword evidence="2" id="KW-0732">Signal</keyword>
<keyword evidence="1" id="KW-0472">Membrane</keyword>
<sequence length="338" mass="36309">MKKLFCAIVMSIFVLIGNLPAYATVTDVNIVPPLPPTAPVNVTVTAITDTTAQVSWPAVTSALQYTVYLNGQVYSGSNSPKASMTGLTPHTPYTLYVIANNSGGDSPLSTTVNFTTLSPIPTAPSAPTLTTTSTTAKLQWQPLTANYNIAQYTIYLDGQVSTTVNPQTGMQAATLNILTIGSHTVAISATNDNREGPQSQPVSFKISTVPAPLGVQIYNKSADTVWLAWQPVPGASSYNLSLNGQLIGQSYQPSYIFRNLNADTTYQISVATVMPDGEQSQSTNITVRTEPLAQAVTVTRLESKIFAYIPDLQMYIEILFAVMVALLLSNTLKFSLRR</sequence>
<name>A0A1Q8QRJ5_9FIRM</name>
<dbReference type="InterPro" id="IPR036116">
    <property type="entry name" value="FN3_sf"/>
</dbReference>
<dbReference type="InterPro" id="IPR003961">
    <property type="entry name" value="FN3_dom"/>
</dbReference>